<comment type="caution">
    <text evidence="1">The sequence shown here is derived from an EMBL/GenBank/DDBJ whole genome shotgun (WGS) entry which is preliminary data.</text>
</comment>
<dbReference type="Gene3D" id="3.10.129.10">
    <property type="entry name" value="Hotdog Thioesterase"/>
    <property type="match status" value="1"/>
</dbReference>
<keyword evidence="2" id="KW-1185">Reference proteome</keyword>
<dbReference type="OrthoDB" id="9799036at2"/>
<dbReference type="SUPFAM" id="SSF54637">
    <property type="entry name" value="Thioesterase/thiol ester dehydrase-isomerase"/>
    <property type="match status" value="1"/>
</dbReference>
<gene>
    <name evidence="1" type="ORF">GHT07_09650</name>
</gene>
<protein>
    <submittedName>
        <fullName evidence="1">Thioesterase</fullName>
    </submittedName>
</protein>
<organism evidence="1 2">
    <name type="scientific">Caenimonas koreensis DSM 17982</name>
    <dbReference type="NCBI Taxonomy" id="1121255"/>
    <lineage>
        <taxon>Bacteria</taxon>
        <taxon>Pseudomonadati</taxon>
        <taxon>Pseudomonadota</taxon>
        <taxon>Betaproteobacteria</taxon>
        <taxon>Burkholderiales</taxon>
        <taxon>Comamonadaceae</taxon>
        <taxon>Caenimonas</taxon>
    </lineage>
</organism>
<dbReference type="Proteomes" id="UP000487350">
    <property type="component" value="Unassembled WGS sequence"/>
</dbReference>
<accession>A0A844B2Q8</accession>
<dbReference type="InterPro" id="IPR029069">
    <property type="entry name" value="HotDog_dom_sf"/>
</dbReference>
<dbReference type="CDD" id="cd00586">
    <property type="entry name" value="4HBT"/>
    <property type="match status" value="1"/>
</dbReference>
<evidence type="ECO:0000313" key="1">
    <source>
        <dbReference type="EMBL" id="MRD47542.1"/>
    </source>
</evidence>
<sequence>MDLELSVTPPVTRRFLAGWADMDWNSHMANTAYLNKAVDARVLALADKGFPTDEFLRLRLGVVVMKDEIEYKREIKWMEEFDINFSLAGLAPDGSRFKVRNEVFRATGELAACITTTGGFLDLDARKLVAPPPAVLAAYRSLPRTEDYGDLPSSVKARND</sequence>
<evidence type="ECO:0000313" key="2">
    <source>
        <dbReference type="Proteomes" id="UP000487350"/>
    </source>
</evidence>
<dbReference type="AlphaFoldDB" id="A0A844B2Q8"/>
<dbReference type="EMBL" id="WJBU01000009">
    <property type="protein sequence ID" value="MRD47542.1"/>
    <property type="molecule type" value="Genomic_DNA"/>
</dbReference>
<proteinExistence type="predicted"/>
<dbReference type="Pfam" id="PF13279">
    <property type="entry name" value="4HBT_2"/>
    <property type="match status" value="1"/>
</dbReference>
<reference evidence="1 2" key="1">
    <citation type="submission" date="2019-11" db="EMBL/GenBank/DDBJ databases">
        <title>Caenimonas koreensis gen. nov., sp. nov., isolated from activated sludge.</title>
        <authorList>
            <person name="Seung H.R."/>
        </authorList>
    </citation>
    <scope>NUCLEOTIDE SEQUENCE [LARGE SCALE GENOMIC DNA]</scope>
    <source>
        <strain evidence="1 2">EMB320</strain>
    </source>
</reference>
<name>A0A844B2Q8_9BURK</name>